<dbReference type="AlphaFoldDB" id="D1MDC2"/>
<feature type="domain" description="MADF" evidence="1">
    <location>
        <begin position="36"/>
        <end position="119"/>
    </location>
</feature>
<dbReference type="InterPro" id="IPR039353">
    <property type="entry name" value="TF_Adf1"/>
</dbReference>
<dbReference type="EMBL" id="GU132453">
    <property type="protein sequence ID" value="ACZ50720.1"/>
    <property type="molecule type" value="Genomic_DNA"/>
</dbReference>
<reference evidence="2" key="1">
    <citation type="journal article" date="2009" name="PLoS ONE">
        <title>The transposon Galileo generates natural chromosomal inversions in Drosophila by ectopic recombination.</title>
        <authorList>
            <person name="Delprat A."/>
            <person name="Negre B."/>
            <person name="Puig M."/>
            <person name="Ruiz A."/>
        </authorList>
    </citation>
    <scope>NUCLEOTIDE SEQUENCE</scope>
    <source>
        <strain evidence="2">Jz3-4</strain>
    </source>
</reference>
<proteinExistence type="predicted"/>
<dbReference type="SMART" id="SM00595">
    <property type="entry name" value="MADF"/>
    <property type="match status" value="1"/>
</dbReference>
<accession>D1MDC2</accession>
<dbReference type="PANTHER" id="PTHR12243">
    <property type="entry name" value="MADF DOMAIN TRANSCRIPTION FACTOR"/>
    <property type="match status" value="1"/>
</dbReference>
<dbReference type="PANTHER" id="PTHR12243:SF67">
    <property type="entry name" value="COREPRESSOR OF PANGOLIN, ISOFORM A-RELATED"/>
    <property type="match status" value="1"/>
</dbReference>
<sequence>MEARSKQYFNDWMKAKKRCRRSRKIEKEWTPDDVHLLIRLVGQRELLWDPSNANHKDGKLREEAFKIIASTLDRTLTDCKAKWDNLRAQYRSYQAKESQNIEIKWQYYESLQFLHQVCDPRKSKGYSFELNDEVSIKRAPSQPLMEDLDTCSTLLSFATKAHEEQRQSLTVREPNPHSHHIFGEFVADEMSRLQPHIADKLKRNILKLIVEALDKQ</sequence>
<dbReference type="Pfam" id="PF10545">
    <property type="entry name" value="MADF_DNA_bdg"/>
    <property type="match status" value="1"/>
</dbReference>
<name>D1MDC2_DROBU</name>
<dbReference type="PROSITE" id="PS51029">
    <property type="entry name" value="MADF"/>
    <property type="match status" value="1"/>
</dbReference>
<protein>
    <submittedName>
        <fullName evidence="2">MADF-domain protein</fullName>
    </submittedName>
</protein>
<dbReference type="InterPro" id="IPR006578">
    <property type="entry name" value="MADF-dom"/>
</dbReference>
<evidence type="ECO:0000259" key="1">
    <source>
        <dbReference type="PROSITE" id="PS51029"/>
    </source>
</evidence>
<evidence type="ECO:0000313" key="2">
    <source>
        <dbReference type="EMBL" id="ACZ50720.1"/>
    </source>
</evidence>
<organism evidence="2">
    <name type="scientific">Drosophila buzzatii</name>
    <name type="common">Fruit fly</name>
    <dbReference type="NCBI Taxonomy" id="7264"/>
    <lineage>
        <taxon>Eukaryota</taxon>
        <taxon>Metazoa</taxon>
        <taxon>Ecdysozoa</taxon>
        <taxon>Arthropoda</taxon>
        <taxon>Hexapoda</taxon>
        <taxon>Insecta</taxon>
        <taxon>Pterygota</taxon>
        <taxon>Neoptera</taxon>
        <taxon>Endopterygota</taxon>
        <taxon>Diptera</taxon>
        <taxon>Brachycera</taxon>
        <taxon>Muscomorpha</taxon>
        <taxon>Ephydroidea</taxon>
        <taxon>Drosophilidae</taxon>
        <taxon>Drosophila</taxon>
    </lineage>
</organism>